<keyword evidence="3" id="KW-1185">Reference proteome</keyword>
<feature type="domain" description="AB hydrolase-1" evidence="1">
    <location>
        <begin position="62"/>
        <end position="328"/>
    </location>
</feature>
<evidence type="ECO:0000313" key="3">
    <source>
        <dbReference type="Proteomes" id="UP001589608"/>
    </source>
</evidence>
<dbReference type="GO" id="GO:0016787">
    <property type="term" value="F:hydrolase activity"/>
    <property type="evidence" value="ECO:0007669"/>
    <property type="project" value="UniProtKB-KW"/>
</dbReference>
<evidence type="ECO:0000313" key="2">
    <source>
        <dbReference type="EMBL" id="MFB9443476.1"/>
    </source>
</evidence>
<comment type="caution">
    <text evidence="2">The sequence shown here is derived from an EMBL/GenBank/DDBJ whole genome shotgun (WGS) entry which is preliminary data.</text>
</comment>
<dbReference type="Pfam" id="PF00561">
    <property type="entry name" value="Abhydrolase_1"/>
    <property type="match status" value="1"/>
</dbReference>
<dbReference type="InterPro" id="IPR000073">
    <property type="entry name" value="AB_hydrolase_1"/>
</dbReference>
<dbReference type="SUPFAM" id="SSF53474">
    <property type="entry name" value="alpha/beta-Hydrolases"/>
    <property type="match status" value="1"/>
</dbReference>
<organism evidence="2 3">
    <name type="scientific">Dactylosporangium vinaceum</name>
    <dbReference type="NCBI Taxonomy" id="53362"/>
    <lineage>
        <taxon>Bacteria</taxon>
        <taxon>Bacillati</taxon>
        <taxon>Actinomycetota</taxon>
        <taxon>Actinomycetes</taxon>
        <taxon>Micromonosporales</taxon>
        <taxon>Micromonosporaceae</taxon>
        <taxon>Dactylosporangium</taxon>
    </lineage>
</organism>
<sequence>MMWIVLAVAAAIVTPLGLLALRRRMTAHRLAPPPDGIDEHGYVRIGGVDQWVQIRGADRTNPVLLMLHAHGASMIPLTPVYSSWEKHFTVVQWDRRTVGRTRRAAGQAGDADWTFDRFIADGIELVEHLRRRLGQDRVVLVAHSQGTVIGIGMARRRPDLIHTYVGLGQMADMPRNESIAYQRLLTQARTDGHRTLADRLVALGPPPYPDPATWTRRLRYAMALDPEARAWQKVAIVRALLMPGYTVRDILGLFTDVMAFPQHLYDETMAVTPQTLGTRFEMPVLLLHGAQDTYAIPELAQEYIERIEAPAKAYVTLDGLGHMAPFLAPDRILDELNTLIPAPPAR</sequence>
<reference evidence="2 3" key="1">
    <citation type="submission" date="2024-09" db="EMBL/GenBank/DDBJ databases">
        <authorList>
            <person name="Sun Q."/>
            <person name="Mori K."/>
        </authorList>
    </citation>
    <scope>NUCLEOTIDE SEQUENCE [LARGE SCALE GENOMIC DNA]</scope>
    <source>
        <strain evidence="2 3">JCM 3307</strain>
    </source>
</reference>
<dbReference type="PANTHER" id="PTHR43433">
    <property type="entry name" value="HYDROLASE, ALPHA/BETA FOLD FAMILY PROTEIN"/>
    <property type="match status" value="1"/>
</dbReference>
<dbReference type="EMBL" id="JBHMCA010000021">
    <property type="protein sequence ID" value="MFB9443476.1"/>
    <property type="molecule type" value="Genomic_DNA"/>
</dbReference>
<dbReference type="Proteomes" id="UP001589608">
    <property type="component" value="Unassembled WGS sequence"/>
</dbReference>
<evidence type="ECO:0000259" key="1">
    <source>
        <dbReference type="Pfam" id="PF00561"/>
    </source>
</evidence>
<gene>
    <name evidence="2" type="ORF">ACFFTR_10305</name>
</gene>
<protein>
    <submittedName>
        <fullName evidence="2">Alpha/beta fold hydrolase</fullName>
    </submittedName>
</protein>
<name>A0ABV5M3T8_9ACTN</name>
<dbReference type="RefSeq" id="WP_223095529.1">
    <property type="nucleotide sequence ID" value="NZ_CP061913.1"/>
</dbReference>
<dbReference type="InterPro" id="IPR029058">
    <property type="entry name" value="AB_hydrolase_fold"/>
</dbReference>
<dbReference type="InterPro" id="IPR050471">
    <property type="entry name" value="AB_hydrolase"/>
</dbReference>
<dbReference type="Gene3D" id="3.40.50.1820">
    <property type="entry name" value="alpha/beta hydrolase"/>
    <property type="match status" value="1"/>
</dbReference>
<keyword evidence="2" id="KW-0378">Hydrolase</keyword>
<dbReference type="PANTHER" id="PTHR43433:SF1">
    <property type="entry name" value="BLL5160 PROTEIN"/>
    <property type="match status" value="1"/>
</dbReference>
<proteinExistence type="predicted"/>
<accession>A0ABV5M3T8</accession>